<evidence type="ECO:0000256" key="3">
    <source>
        <dbReference type="PROSITE-ProRule" id="PRU00284"/>
    </source>
</evidence>
<keyword evidence="5" id="KW-0812">Transmembrane</keyword>
<evidence type="ECO:0000259" key="6">
    <source>
        <dbReference type="PROSITE" id="PS50111"/>
    </source>
</evidence>
<dbReference type="Gene3D" id="1.10.287.950">
    <property type="entry name" value="Methyl-accepting chemotaxis protein"/>
    <property type="match status" value="1"/>
</dbReference>
<organism evidence="7 8">
    <name type="scientific">Exiguobacterium alkaliphilum</name>
    <dbReference type="NCBI Taxonomy" id="1428684"/>
    <lineage>
        <taxon>Bacteria</taxon>
        <taxon>Bacillati</taxon>
        <taxon>Bacillota</taxon>
        <taxon>Bacilli</taxon>
        <taxon>Bacillales</taxon>
        <taxon>Bacillales Family XII. Incertae Sedis</taxon>
        <taxon>Exiguobacterium</taxon>
    </lineage>
</organism>
<keyword evidence="5" id="KW-1133">Transmembrane helix</keyword>
<keyword evidence="4" id="KW-0175">Coiled coil</keyword>
<keyword evidence="1 3" id="KW-0807">Transducer</keyword>
<dbReference type="Proteomes" id="UP001206821">
    <property type="component" value="Unassembled WGS sequence"/>
</dbReference>
<evidence type="ECO:0000256" key="4">
    <source>
        <dbReference type="SAM" id="Coils"/>
    </source>
</evidence>
<accession>A0ABT2L379</accession>
<protein>
    <submittedName>
        <fullName evidence="7">Methyl-accepting chemotaxis protein</fullName>
    </submittedName>
</protein>
<dbReference type="PANTHER" id="PTHR32089:SF112">
    <property type="entry name" value="LYSOZYME-LIKE PROTEIN-RELATED"/>
    <property type="match status" value="1"/>
</dbReference>
<dbReference type="InterPro" id="IPR004089">
    <property type="entry name" value="MCPsignal_dom"/>
</dbReference>
<feature type="transmembrane region" description="Helical" evidence="5">
    <location>
        <begin position="155"/>
        <end position="174"/>
    </location>
</feature>
<feature type="coiled-coil region" evidence="4">
    <location>
        <begin position="283"/>
        <end position="310"/>
    </location>
</feature>
<evidence type="ECO:0000256" key="2">
    <source>
        <dbReference type="ARBA" id="ARBA00029447"/>
    </source>
</evidence>
<evidence type="ECO:0000256" key="5">
    <source>
        <dbReference type="SAM" id="Phobius"/>
    </source>
</evidence>
<dbReference type="PROSITE" id="PS50111">
    <property type="entry name" value="CHEMOTAXIS_TRANSDUC_2"/>
    <property type="match status" value="1"/>
</dbReference>
<proteinExistence type="inferred from homology"/>
<evidence type="ECO:0000313" key="8">
    <source>
        <dbReference type="Proteomes" id="UP001206821"/>
    </source>
</evidence>
<feature type="domain" description="Methyl-accepting transducer" evidence="6">
    <location>
        <begin position="254"/>
        <end position="483"/>
    </location>
</feature>
<dbReference type="Pfam" id="PF00015">
    <property type="entry name" value="MCPsignal"/>
    <property type="match status" value="1"/>
</dbReference>
<dbReference type="InterPro" id="IPR004090">
    <property type="entry name" value="Chemotax_Me-accpt_rcpt"/>
</dbReference>
<sequence>MLMPSVILLFLITFAWFAFEAEKQLSLEIEKRLNREATVVRESVKVTYGAYVANKQALERSLKSTYMQQASLLSADGLEASQYLVREGDLALLTGKPLRTLDTETVPDGDTNPRFIESADTFISVIAIPELRADYLLVVSKESVLGAMWALRKQIIVMIGGSVIVIMLLFSHLIRRELRPVTLFSERLRDAVNTRTFDPVNLYAKSSEMLHLEREYNTLIELWNTSIHILTKTSMALESSLPTFTKQLERNAEQLIGFREVATSLEETSASYQFYTNETTRRFTDVTRQIDELNQDIQHVDEQAEVLVKLLMNERSSFHSLHGESQQFKQKADAIQKRLLESEIVSKQAEHALRTIVSMAAATKMLALNASIEAARAGEHGKGFAVVASEVGQLAKVTNDASISAVSAIEAMRFERDETLGDLERFNADIGDLGDQLTRLESGIEMIDASVRRQVESYQAIGEMTRATGEELSQMARAVEPLEEVGQALEEKLQSFYNGVDVFSDAQTTLHVAGVELRAQSQHVHDVLHTLQPIQKDNRDR</sequence>
<dbReference type="SMART" id="SM00283">
    <property type="entry name" value="MA"/>
    <property type="match status" value="1"/>
</dbReference>
<gene>
    <name evidence="7" type="ORF">NQG31_13340</name>
</gene>
<dbReference type="SUPFAM" id="SSF58104">
    <property type="entry name" value="Methyl-accepting chemotaxis protein (MCP) signaling domain"/>
    <property type="match status" value="1"/>
</dbReference>
<keyword evidence="5" id="KW-0472">Membrane</keyword>
<dbReference type="EMBL" id="JANIEK010000075">
    <property type="protein sequence ID" value="MCT4796530.1"/>
    <property type="molecule type" value="Genomic_DNA"/>
</dbReference>
<name>A0ABT2L379_9BACL</name>
<comment type="caution">
    <text evidence="7">The sequence shown here is derived from an EMBL/GenBank/DDBJ whole genome shotgun (WGS) entry which is preliminary data.</text>
</comment>
<dbReference type="PANTHER" id="PTHR32089">
    <property type="entry name" value="METHYL-ACCEPTING CHEMOTAXIS PROTEIN MCPB"/>
    <property type="match status" value="1"/>
</dbReference>
<comment type="similarity">
    <text evidence="2">Belongs to the methyl-accepting chemotaxis (MCP) protein family.</text>
</comment>
<evidence type="ECO:0000313" key="7">
    <source>
        <dbReference type="EMBL" id="MCT4796530.1"/>
    </source>
</evidence>
<keyword evidence="8" id="KW-1185">Reference proteome</keyword>
<dbReference type="PRINTS" id="PR00260">
    <property type="entry name" value="CHEMTRNSDUCR"/>
</dbReference>
<reference evidence="7 8" key="1">
    <citation type="submission" date="2022-07" db="EMBL/GenBank/DDBJ databases">
        <title>Genomic and pangenome structural analysis of the polyextremophile Exiguobacterium.</title>
        <authorList>
            <person name="Shen L."/>
        </authorList>
    </citation>
    <scope>NUCLEOTIDE SEQUENCE [LARGE SCALE GENOMIC DNA]</scope>
    <source>
        <strain evidence="7 8">12_1</strain>
    </source>
</reference>
<evidence type="ECO:0000256" key="1">
    <source>
        <dbReference type="ARBA" id="ARBA00023224"/>
    </source>
</evidence>